<proteinExistence type="predicted"/>
<sequence>MGAKIVCLNPTPKLTFPPSDGFDIEMKIYDITTLEGNIRRLTSINKPKDVLKKIAEINVKVVLYYFTFDDGEKAEIAKLLKSYYQKRDITFFCCSSDSIYYSSLLLAYVKEYGENVIEDSQTLLIIYDDRKYFKEISARSIEIKKTNDYFYFDDIEFIEDYTLEYSDEKFKKKFIKTSTVFVYFEECISGPNAHQKHTFDLIAAKIKDKTIRIINEDIMYFENDAITSKVLKYIGKKPFKYDFATISYRKFILGAFEPWMKTSQDQNFYKNCLISVNPFEILPLKKTIVFYETFEKIVVC</sequence>
<name>A0A914PJV7_9BILA</name>
<evidence type="ECO:0000313" key="2">
    <source>
        <dbReference type="WBParaSite" id="PDA_v2.g16053.t1"/>
    </source>
</evidence>
<organism evidence="1 2">
    <name type="scientific">Panagrolaimus davidi</name>
    <dbReference type="NCBI Taxonomy" id="227884"/>
    <lineage>
        <taxon>Eukaryota</taxon>
        <taxon>Metazoa</taxon>
        <taxon>Ecdysozoa</taxon>
        <taxon>Nematoda</taxon>
        <taxon>Chromadorea</taxon>
        <taxon>Rhabditida</taxon>
        <taxon>Tylenchina</taxon>
        <taxon>Panagrolaimomorpha</taxon>
        <taxon>Panagrolaimoidea</taxon>
        <taxon>Panagrolaimidae</taxon>
        <taxon>Panagrolaimus</taxon>
    </lineage>
</organism>
<evidence type="ECO:0000313" key="1">
    <source>
        <dbReference type="Proteomes" id="UP000887578"/>
    </source>
</evidence>
<dbReference type="AlphaFoldDB" id="A0A914PJV7"/>
<accession>A0A914PJV7</accession>
<keyword evidence="1" id="KW-1185">Reference proteome</keyword>
<reference evidence="2" key="1">
    <citation type="submission" date="2022-11" db="UniProtKB">
        <authorList>
            <consortium name="WormBaseParasite"/>
        </authorList>
    </citation>
    <scope>IDENTIFICATION</scope>
</reference>
<dbReference type="Proteomes" id="UP000887578">
    <property type="component" value="Unplaced"/>
</dbReference>
<protein>
    <submittedName>
        <fullName evidence="2">Uncharacterized protein</fullName>
    </submittedName>
</protein>
<dbReference type="WBParaSite" id="PDA_v2.g16053.t1">
    <property type="protein sequence ID" value="PDA_v2.g16053.t1"/>
    <property type="gene ID" value="PDA_v2.g16053"/>
</dbReference>